<comment type="caution">
    <text evidence="2">The sequence shown here is derived from an EMBL/GenBank/DDBJ whole genome shotgun (WGS) entry which is preliminary data.</text>
</comment>
<feature type="transmembrane region" description="Helical" evidence="1">
    <location>
        <begin position="46"/>
        <end position="66"/>
    </location>
</feature>
<gene>
    <name evidence="2" type="ORF">A8990_12636</name>
</gene>
<keyword evidence="1" id="KW-0472">Membrane</keyword>
<evidence type="ECO:0000256" key="1">
    <source>
        <dbReference type="SAM" id="Phobius"/>
    </source>
</evidence>
<name>A0A3D9RHH9_9BACL</name>
<reference evidence="2 3" key="1">
    <citation type="submission" date="2018-08" db="EMBL/GenBank/DDBJ databases">
        <title>Genomic Encyclopedia of Type Strains, Phase III (KMG-III): the genomes of soil and plant-associated and newly described type strains.</title>
        <authorList>
            <person name="Whitman W."/>
        </authorList>
    </citation>
    <scope>NUCLEOTIDE SEQUENCE [LARGE SCALE GENOMIC DNA]</scope>
    <source>
        <strain evidence="2 3">CGMCC 1.10966</strain>
    </source>
</reference>
<sequence>MKKPAFHTYEQFEEAWKKESVPKPDVQSIKMSLLLRKKKNYGISRWLRPIPVSIVVLCICLIFVSGSHTYALLSKFILHDAQKNATFEYKQSSSERVEIDRKIESILSQYRSKMSEVADSLKLGEAVVFLIAEAYRIDGHYFPLQKDMVVTNIEQMKSPPLLKFKPPAKISPSYRFSKGTIHNKIAQVEHEQLEQWFAKSVDSNLAYLVEPVKLTDQVEWGEFSYVDEDNSDSPVLSVYMTESAGSMSTSNLDEQAEIINIGGSEVIYEPNHCSLTFVLQQDDTELQYTVLGNSLMTKQDFIQAVESLIVQLQLKNGE</sequence>
<dbReference type="RefSeq" id="WP_116190824.1">
    <property type="nucleotide sequence ID" value="NZ_QTTN01000026.1"/>
</dbReference>
<keyword evidence="1" id="KW-0812">Transmembrane</keyword>
<evidence type="ECO:0008006" key="4">
    <source>
        <dbReference type="Google" id="ProtNLM"/>
    </source>
</evidence>
<dbReference type="OrthoDB" id="9845012at2"/>
<dbReference type="EMBL" id="QTTN01000026">
    <property type="protein sequence ID" value="REE78562.1"/>
    <property type="molecule type" value="Genomic_DNA"/>
</dbReference>
<keyword evidence="3" id="KW-1185">Reference proteome</keyword>
<proteinExistence type="predicted"/>
<accession>A0A3D9RHH9</accession>
<evidence type="ECO:0000313" key="2">
    <source>
        <dbReference type="EMBL" id="REE78562.1"/>
    </source>
</evidence>
<protein>
    <recommendedName>
        <fullName evidence="4">DUF4367 domain-containing protein</fullName>
    </recommendedName>
</protein>
<dbReference type="Proteomes" id="UP000256304">
    <property type="component" value="Unassembled WGS sequence"/>
</dbReference>
<organism evidence="2 3">
    <name type="scientific">Paenibacillus taihuensis</name>
    <dbReference type="NCBI Taxonomy" id="1156355"/>
    <lineage>
        <taxon>Bacteria</taxon>
        <taxon>Bacillati</taxon>
        <taxon>Bacillota</taxon>
        <taxon>Bacilli</taxon>
        <taxon>Bacillales</taxon>
        <taxon>Paenibacillaceae</taxon>
        <taxon>Paenibacillus</taxon>
    </lineage>
</organism>
<dbReference type="AlphaFoldDB" id="A0A3D9RHH9"/>
<keyword evidence="1" id="KW-1133">Transmembrane helix</keyword>
<evidence type="ECO:0000313" key="3">
    <source>
        <dbReference type="Proteomes" id="UP000256304"/>
    </source>
</evidence>